<accession>A0ABT9EEK1</accession>
<evidence type="ECO:0000313" key="4">
    <source>
        <dbReference type="Proteomes" id="UP001243009"/>
    </source>
</evidence>
<comment type="similarity">
    <text evidence="1">Belongs to the myoviridae tail sheath protein family.</text>
</comment>
<reference evidence="3 4" key="1">
    <citation type="submission" date="2023-08" db="EMBL/GenBank/DDBJ databases">
        <title>The draft genome sequence of Paracraurococcus sp. LOR1-02.</title>
        <authorList>
            <person name="Kingkaew E."/>
            <person name="Tanasupawat S."/>
        </authorList>
    </citation>
    <scope>NUCLEOTIDE SEQUENCE [LARGE SCALE GENOMIC DNA]</scope>
    <source>
        <strain evidence="3 4">LOR1-02</strain>
    </source>
</reference>
<evidence type="ECO:0000259" key="2">
    <source>
        <dbReference type="Pfam" id="PF04984"/>
    </source>
</evidence>
<feature type="domain" description="Tail sheath protein subtilisin-like" evidence="2">
    <location>
        <begin position="215"/>
        <end position="366"/>
    </location>
</feature>
<dbReference type="PIRSF" id="PIRSF007349">
    <property type="entry name" value="Tsp_L"/>
    <property type="match status" value="1"/>
</dbReference>
<dbReference type="InterPro" id="IPR035089">
    <property type="entry name" value="Phage_sheath_subtilisin"/>
</dbReference>
<gene>
    <name evidence="3" type="ORF">Q7A36_38770</name>
</gene>
<name>A0ABT9EEK1_9PROT</name>
<protein>
    <submittedName>
        <fullName evidence="3">Phage tail sheath subtilisin-like domain-containing protein</fullName>
    </submittedName>
</protein>
<organism evidence="3 4">
    <name type="scientific">Paracraurococcus lichenis</name>
    <dbReference type="NCBI Taxonomy" id="3064888"/>
    <lineage>
        <taxon>Bacteria</taxon>
        <taxon>Pseudomonadati</taxon>
        <taxon>Pseudomonadota</taxon>
        <taxon>Alphaproteobacteria</taxon>
        <taxon>Acetobacterales</taxon>
        <taxon>Roseomonadaceae</taxon>
        <taxon>Paracraurococcus</taxon>
    </lineage>
</organism>
<evidence type="ECO:0000313" key="3">
    <source>
        <dbReference type="EMBL" id="MDO9714300.1"/>
    </source>
</evidence>
<dbReference type="EMBL" id="JAUTWS010000207">
    <property type="protein sequence ID" value="MDO9714300.1"/>
    <property type="molecule type" value="Genomic_DNA"/>
</dbReference>
<dbReference type="Pfam" id="PF04984">
    <property type="entry name" value="Phage_sheath_1"/>
    <property type="match status" value="1"/>
</dbReference>
<evidence type="ECO:0000256" key="1">
    <source>
        <dbReference type="ARBA" id="ARBA00008005"/>
    </source>
</evidence>
<comment type="caution">
    <text evidence="3">The sequence shown here is derived from an EMBL/GenBank/DDBJ whole genome shotgun (WGS) entry which is preliminary data.</text>
</comment>
<keyword evidence="4" id="KW-1185">Reference proteome</keyword>
<proteinExistence type="inferred from homology"/>
<dbReference type="Proteomes" id="UP001243009">
    <property type="component" value="Unassembled WGS sequence"/>
</dbReference>
<sequence>MTITFKTIPASLRAPGVYGEIDPSRANASTVNQPTLIIGQMLASGTATANVPVLVTSYDQARTTFGAGSMLSLMYKKYREADAFGTVYVLPLADNAAGTQASNTITITGTATAAGTLNVYVAGTNIQVGVAAGDANTAVAAALNAAINAAIDLPATSSVSTNVVNVTARHKGIAAGDIDLRVNYGGPAAGEFTPTGVTVAIGAGTAGTGEPVLNFTALADTAYAYICTPYTDSTSVGAVSTLLNDTVGRWSPFLQLYGHAFSAKEATVGNLSTFGNGLNDQHLTVLGFNDAPEPVYLWAAAYTGVCAQSLSADPALPLQNIALPVKAPAKQSRFSLTERNTLYFDGISTTRINDAGQVILDRSVTTYQTNTTGAPDSSYLDTETLATLQVLLRDVKDMLSVKFGRVKLVQDGTSIPAGSNTVTAQIIKGEVIGWYRNQVNAGLAQDAAGFARGIVAENQGNGVVALLLPIAVANQLRITKLLVQFTKP</sequence>
<dbReference type="InterPro" id="IPR007067">
    <property type="entry name" value="Tail_sheath"/>
</dbReference>
<dbReference type="RefSeq" id="WP_305109134.1">
    <property type="nucleotide sequence ID" value="NZ_JAUTWS010000207.1"/>
</dbReference>